<reference evidence="2 3" key="1">
    <citation type="submission" date="2019-07" db="EMBL/GenBank/DDBJ databases">
        <title>Tepidimonas charontis SPSP-6 draft genome.</title>
        <authorList>
            <person name="Da Costa M.S."/>
            <person name="Froufe H.J.C."/>
            <person name="Egas C."/>
            <person name="Albuquerque L."/>
        </authorList>
    </citation>
    <scope>NUCLEOTIDE SEQUENCE [LARGE SCALE GENOMIC DNA]</scope>
    <source>
        <strain evidence="2 3">SPSP-6</strain>
    </source>
</reference>
<feature type="domain" description="MaoC-like" evidence="1">
    <location>
        <begin position="28"/>
        <end position="126"/>
    </location>
</feature>
<dbReference type="InterPro" id="IPR029069">
    <property type="entry name" value="HotDog_dom_sf"/>
</dbReference>
<organism evidence="2 3">
    <name type="scientific">Tepidimonas charontis</name>
    <dbReference type="NCBI Taxonomy" id="2267262"/>
    <lineage>
        <taxon>Bacteria</taxon>
        <taxon>Pseudomonadati</taxon>
        <taxon>Pseudomonadota</taxon>
        <taxon>Betaproteobacteria</taxon>
        <taxon>Burkholderiales</taxon>
        <taxon>Tepidimonas</taxon>
    </lineage>
</organism>
<evidence type="ECO:0000313" key="2">
    <source>
        <dbReference type="EMBL" id="TSE32646.1"/>
    </source>
</evidence>
<dbReference type="Gene3D" id="3.10.129.10">
    <property type="entry name" value="Hotdog Thioesterase"/>
    <property type="match status" value="1"/>
</dbReference>
<accession>A0A554XA40</accession>
<dbReference type="PANTHER" id="PTHR43664:SF1">
    <property type="entry name" value="BETA-METHYLMALYL-COA DEHYDRATASE"/>
    <property type="match status" value="1"/>
</dbReference>
<evidence type="ECO:0000313" key="3">
    <source>
        <dbReference type="Proteomes" id="UP000318294"/>
    </source>
</evidence>
<dbReference type="SUPFAM" id="SSF54637">
    <property type="entry name" value="Thioesterase/thiol ester dehydrase-isomerase"/>
    <property type="match status" value="1"/>
</dbReference>
<comment type="caution">
    <text evidence="2">The sequence shown here is derived from an EMBL/GenBank/DDBJ whole genome shotgun (WGS) entry which is preliminary data.</text>
</comment>
<sequence>MTAIDPIASPHIRLWWEDLVVGDTRDLGSLRVSEEDIVTFARQFDPQPFHLDAEAARHSVFGALCASGWHTCALAMRLMVTHFLHETSSLGSPGLESLKWLKPVYPGDELRLRHTITDKRPMNKRPDVGLVRTVWELFNQHGDKVLHMEGWGMFRRRTPAAPPPSPPPSP</sequence>
<dbReference type="InterPro" id="IPR002539">
    <property type="entry name" value="MaoC-like_dom"/>
</dbReference>
<dbReference type="Pfam" id="PF01575">
    <property type="entry name" value="MaoC_dehydratas"/>
    <property type="match status" value="1"/>
</dbReference>
<keyword evidence="3" id="KW-1185">Reference proteome</keyword>
<dbReference type="InterPro" id="IPR052342">
    <property type="entry name" value="MCH/BMMD"/>
</dbReference>
<proteinExistence type="predicted"/>
<protein>
    <submittedName>
        <fullName evidence="2">Bifunctional protein PaaZ</fullName>
    </submittedName>
</protein>
<dbReference type="AlphaFoldDB" id="A0A554XA40"/>
<evidence type="ECO:0000259" key="1">
    <source>
        <dbReference type="Pfam" id="PF01575"/>
    </source>
</evidence>
<dbReference type="PANTHER" id="PTHR43664">
    <property type="entry name" value="MONOAMINE OXIDASE-RELATED"/>
    <property type="match status" value="1"/>
</dbReference>
<gene>
    <name evidence="2" type="primary">paaZ_2</name>
    <name evidence="2" type="ORF">Tchar_02032</name>
</gene>
<dbReference type="CDD" id="cd03454">
    <property type="entry name" value="YdeM"/>
    <property type="match status" value="1"/>
</dbReference>
<dbReference type="RefSeq" id="WP_144328924.1">
    <property type="nucleotide sequence ID" value="NZ_VJON01000036.1"/>
</dbReference>
<dbReference type="OrthoDB" id="5298629at2"/>
<dbReference type="EMBL" id="VJON01000036">
    <property type="protein sequence ID" value="TSE32646.1"/>
    <property type="molecule type" value="Genomic_DNA"/>
</dbReference>
<dbReference type="Proteomes" id="UP000318294">
    <property type="component" value="Unassembled WGS sequence"/>
</dbReference>
<name>A0A554XA40_9BURK</name>